<evidence type="ECO:0000256" key="1">
    <source>
        <dbReference type="SAM" id="MobiDB-lite"/>
    </source>
</evidence>
<evidence type="ECO:0000313" key="4">
    <source>
        <dbReference type="Proteomes" id="UP000410492"/>
    </source>
</evidence>
<evidence type="ECO:0000313" key="3">
    <source>
        <dbReference type="EMBL" id="VEN48075.1"/>
    </source>
</evidence>
<organism evidence="3 4">
    <name type="scientific">Callosobruchus maculatus</name>
    <name type="common">Southern cowpea weevil</name>
    <name type="synonym">Pulse bruchid</name>
    <dbReference type="NCBI Taxonomy" id="64391"/>
    <lineage>
        <taxon>Eukaryota</taxon>
        <taxon>Metazoa</taxon>
        <taxon>Ecdysozoa</taxon>
        <taxon>Arthropoda</taxon>
        <taxon>Hexapoda</taxon>
        <taxon>Insecta</taxon>
        <taxon>Pterygota</taxon>
        <taxon>Neoptera</taxon>
        <taxon>Endopterygota</taxon>
        <taxon>Coleoptera</taxon>
        <taxon>Polyphaga</taxon>
        <taxon>Cucujiformia</taxon>
        <taxon>Chrysomeloidea</taxon>
        <taxon>Chrysomelidae</taxon>
        <taxon>Bruchinae</taxon>
        <taxon>Bruchini</taxon>
        <taxon>Callosobruchus</taxon>
    </lineage>
</organism>
<feature type="signal peptide" evidence="2">
    <location>
        <begin position="1"/>
        <end position="20"/>
    </location>
</feature>
<feature type="compositionally biased region" description="Acidic residues" evidence="1">
    <location>
        <begin position="57"/>
        <end position="120"/>
    </location>
</feature>
<dbReference type="PRINTS" id="PR01217">
    <property type="entry name" value="PRICHEXTENSN"/>
</dbReference>
<feature type="chain" id="PRO_5024980818" evidence="2">
    <location>
        <begin position="21"/>
        <end position="140"/>
    </location>
</feature>
<reference evidence="3 4" key="1">
    <citation type="submission" date="2019-01" db="EMBL/GenBank/DDBJ databases">
        <authorList>
            <person name="Sayadi A."/>
        </authorList>
    </citation>
    <scope>NUCLEOTIDE SEQUENCE [LARGE SCALE GENOMIC DNA]</scope>
</reference>
<sequence length="140" mass="15523">MKHMLFVLILAVSYLELSAALDSCHNACPFGSYCRDGVCILPLRPRPRPTTLPPETEPPETEPPETEPPETEPPETEPPETEPPETEPPETEPPETEPPETEPPETEPPETEPTDSEEVTTDASNPWTLIPVHEIPTLFP</sequence>
<dbReference type="EMBL" id="CAACVG010008020">
    <property type="protein sequence ID" value="VEN48075.1"/>
    <property type="molecule type" value="Genomic_DNA"/>
</dbReference>
<keyword evidence="2" id="KW-0732">Signal</keyword>
<proteinExistence type="predicted"/>
<dbReference type="AlphaFoldDB" id="A0A653CJI6"/>
<accession>A0A653CJI6</accession>
<gene>
    <name evidence="3" type="ORF">CALMAC_LOCUS9660</name>
</gene>
<feature type="region of interest" description="Disordered" evidence="1">
    <location>
        <begin position="39"/>
        <end position="140"/>
    </location>
</feature>
<evidence type="ECO:0000256" key="2">
    <source>
        <dbReference type="SAM" id="SignalP"/>
    </source>
</evidence>
<keyword evidence="4" id="KW-1185">Reference proteome</keyword>
<dbReference type="Proteomes" id="UP000410492">
    <property type="component" value="Unassembled WGS sequence"/>
</dbReference>
<name>A0A653CJI6_CALMS</name>
<protein>
    <submittedName>
        <fullName evidence="3">Uncharacterized protein</fullName>
    </submittedName>
</protein>